<evidence type="ECO:0000313" key="6">
    <source>
        <dbReference type="EMBL" id="KAA8889480.1"/>
    </source>
</evidence>
<dbReference type="AlphaFoldDB" id="A0A5N0EKV8"/>
<dbReference type="SUPFAM" id="SSF48498">
    <property type="entry name" value="Tetracyclin repressor-like, C-terminal domain"/>
    <property type="match status" value="1"/>
</dbReference>
<evidence type="ECO:0000256" key="1">
    <source>
        <dbReference type="ARBA" id="ARBA00023015"/>
    </source>
</evidence>
<evidence type="ECO:0000313" key="7">
    <source>
        <dbReference type="Proteomes" id="UP000323876"/>
    </source>
</evidence>
<dbReference type="InterPro" id="IPR036271">
    <property type="entry name" value="Tet_transcr_reg_TetR-rel_C_sf"/>
</dbReference>
<dbReference type="Proteomes" id="UP000323876">
    <property type="component" value="Unassembled WGS sequence"/>
</dbReference>
<organism evidence="6 7">
    <name type="scientific">Nocardia colli</name>
    <dbReference type="NCBI Taxonomy" id="2545717"/>
    <lineage>
        <taxon>Bacteria</taxon>
        <taxon>Bacillati</taxon>
        <taxon>Actinomycetota</taxon>
        <taxon>Actinomycetes</taxon>
        <taxon>Mycobacteriales</taxon>
        <taxon>Nocardiaceae</taxon>
        <taxon>Nocardia</taxon>
    </lineage>
</organism>
<evidence type="ECO:0000256" key="2">
    <source>
        <dbReference type="ARBA" id="ARBA00023125"/>
    </source>
</evidence>
<keyword evidence="1" id="KW-0805">Transcription regulation</keyword>
<evidence type="ECO:0000256" key="4">
    <source>
        <dbReference type="PROSITE-ProRule" id="PRU00335"/>
    </source>
</evidence>
<protein>
    <submittedName>
        <fullName evidence="6">TetR/AcrR family transcriptional regulator</fullName>
    </submittedName>
</protein>
<feature type="domain" description="HTH tetR-type" evidence="5">
    <location>
        <begin position="8"/>
        <end position="68"/>
    </location>
</feature>
<dbReference type="Pfam" id="PF00440">
    <property type="entry name" value="TetR_N"/>
    <property type="match status" value="1"/>
</dbReference>
<dbReference type="Gene3D" id="1.10.10.60">
    <property type="entry name" value="Homeodomain-like"/>
    <property type="match status" value="1"/>
</dbReference>
<dbReference type="PANTHER" id="PTHR47506">
    <property type="entry name" value="TRANSCRIPTIONAL REGULATORY PROTEIN"/>
    <property type="match status" value="1"/>
</dbReference>
<dbReference type="GO" id="GO:0003677">
    <property type="term" value="F:DNA binding"/>
    <property type="evidence" value="ECO:0007669"/>
    <property type="project" value="UniProtKB-UniRule"/>
</dbReference>
<dbReference type="PRINTS" id="PR00455">
    <property type="entry name" value="HTHTETR"/>
</dbReference>
<dbReference type="PROSITE" id="PS50977">
    <property type="entry name" value="HTH_TETR_2"/>
    <property type="match status" value="1"/>
</dbReference>
<dbReference type="PANTHER" id="PTHR47506:SF1">
    <property type="entry name" value="HTH-TYPE TRANSCRIPTIONAL REGULATOR YJDC"/>
    <property type="match status" value="1"/>
</dbReference>
<proteinExistence type="predicted"/>
<dbReference type="EMBL" id="VXLC01000003">
    <property type="protein sequence ID" value="KAA8889480.1"/>
    <property type="molecule type" value="Genomic_DNA"/>
</dbReference>
<gene>
    <name evidence="6" type="ORF">F3087_11205</name>
</gene>
<feature type="DNA-binding region" description="H-T-H motif" evidence="4">
    <location>
        <begin position="31"/>
        <end position="50"/>
    </location>
</feature>
<dbReference type="Gene3D" id="1.10.357.10">
    <property type="entry name" value="Tetracycline Repressor, domain 2"/>
    <property type="match status" value="1"/>
</dbReference>
<reference evidence="6 7" key="1">
    <citation type="submission" date="2019-09" db="EMBL/GenBank/DDBJ databases">
        <authorList>
            <person name="Wang X."/>
        </authorList>
    </citation>
    <scope>NUCLEOTIDE SEQUENCE [LARGE SCALE GENOMIC DNA]</scope>
    <source>
        <strain evidence="6 7">CICC 11023</strain>
    </source>
</reference>
<accession>A0A5N0EKV8</accession>
<dbReference type="OrthoDB" id="9805134at2"/>
<name>A0A5N0EKV8_9NOCA</name>
<evidence type="ECO:0000256" key="3">
    <source>
        <dbReference type="ARBA" id="ARBA00023163"/>
    </source>
</evidence>
<keyword evidence="2 4" id="KW-0238">DNA-binding</keyword>
<comment type="caution">
    <text evidence="6">The sequence shown here is derived from an EMBL/GenBank/DDBJ whole genome shotgun (WGS) entry which is preliminary data.</text>
</comment>
<dbReference type="RefSeq" id="WP_150401753.1">
    <property type="nucleotide sequence ID" value="NZ_VXLC01000003.1"/>
</dbReference>
<evidence type="ECO:0000259" key="5">
    <source>
        <dbReference type="PROSITE" id="PS50977"/>
    </source>
</evidence>
<dbReference type="SUPFAM" id="SSF46689">
    <property type="entry name" value="Homeodomain-like"/>
    <property type="match status" value="1"/>
</dbReference>
<keyword evidence="3" id="KW-0804">Transcription</keyword>
<dbReference type="InterPro" id="IPR009057">
    <property type="entry name" value="Homeodomain-like_sf"/>
</dbReference>
<keyword evidence="7" id="KW-1185">Reference proteome</keyword>
<sequence>MSAGRPRGFDEAAVLDAVAGRFRVHGFADTSTEQLCEAAGVRRSSLYNTFTSKNELFVRALERHTGVALEQQEVVLTDQRLPGAGRLAALFDLTLAEERAAERDGHAAGCMIVASRMAPDLGAKDPRVQRLLDRYADVQLTLLAGAVRAGQLDGTLRKDVAERDAALMISSAISGLRVLAQSGSGAAELRRVADLHLDSLRAGT</sequence>
<dbReference type="InterPro" id="IPR001647">
    <property type="entry name" value="HTH_TetR"/>
</dbReference>